<dbReference type="InterPro" id="IPR036390">
    <property type="entry name" value="WH_DNA-bd_sf"/>
</dbReference>
<dbReference type="InterPro" id="IPR005119">
    <property type="entry name" value="LysR_subst-bd"/>
</dbReference>
<dbReference type="PANTHER" id="PTHR30346">
    <property type="entry name" value="TRANSCRIPTIONAL DUAL REGULATOR HCAR-RELATED"/>
    <property type="match status" value="1"/>
</dbReference>
<dbReference type="GO" id="GO:0003700">
    <property type="term" value="F:DNA-binding transcription factor activity"/>
    <property type="evidence" value="ECO:0007669"/>
    <property type="project" value="InterPro"/>
</dbReference>
<dbReference type="EMBL" id="FOEF01000007">
    <property type="protein sequence ID" value="SEP37845.1"/>
    <property type="molecule type" value="Genomic_DNA"/>
</dbReference>
<evidence type="ECO:0000256" key="2">
    <source>
        <dbReference type="ARBA" id="ARBA00023015"/>
    </source>
</evidence>
<dbReference type="OrthoDB" id="4131546at2"/>
<dbReference type="CDD" id="cd05466">
    <property type="entry name" value="PBP2_LTTR_substrate"/>
    <property type="match status" value="1"/>
</dbReference>
<name>A0A1H8XD39_9PSEU</name>
<comment type="similarity">
    <text evidence="1">Belongs to the LysR transcriptional regulatory family.</text>
</comment>
<dbReference type="Gene3D" id="3.40.190.10">
    <property type="entry name" value="Periplasmic binding protein-like II"/>
    <property type="match status" value="2"/>
</dbReference>
<keyword evidence="7" id="KW-1185">Reference proteome</keyword>
<evidence type="ECO:0000256" key="4">
    <source>
        <dbReference type="ARBA" id="ARBA00023163"/>
    </source>
</evidence>
<dbReference type="SUPFAM" id="SSF46785">
    <property type="entry name" value="Winged helix' DNA-binding domain"/>
    <property type="match status" value="1"/>
</dbReference>
<keyword evidence="2" id="KW-0805">Transcription regulation</keyword>
<dbReference type="InterPro" id="IPR036388">
    <property type="entry name" value="WH-like_DNA-bd_sf"/>
</dbReference>
<dbReference type="PROSITE" id="PS50931">
    <property type="entry name" value="HTH_LYSR"/>
    <property type="match status" value="1"/>
</dbReference>
<evidence type="ECO:0000256" key="1">
    <source>
        <dbReference type="ARBA" id="ARBA00009437"/>
    </source>
</evidence>
<dbReference type="GO" id="GO:0032993">
    <property type="term" value="C:protein-DNA complex"/>
    <property type="evidence" value="ECO:0007669"/>
    <property type="project" value="TreeGrafter"/>
</dbReference>
<dbReference type="InterPro" id="IPR000847">
    <property type="entry name" value="LysR_HTH_N"/>
</dbReference>
<reference evidence="6 7" key="1">
    <citation type="submission" date="2016-10" db="EMBL/GenBank/DDBJ databases">
        <authorList>
            <person name="de Groot N.N."/>
        </authorList>
    </citation>
    <scope>NUCLEOTIDE SEQUENCE [LARGE SCALE GENOMIC DNA]</scope>
    <source>
        <strain evidence="6 7">DSM 44993</strain>
    </source>
</reference>
<evidence type="ECO:0000313" key="6">
    <source>
        <dbReference type="EMBL" id="SEP37845.1"/>
    </source>
</evidence>
<evidence type="ECO:0000259" key="5">
    <source>
        <dbReference type="PROSITE" id="PS50931"/>
    </source>
</evidence>
<evidence type="ECO:0000256" key="3">
    <source>
        <dbReference type="ARBA" id="ARBA00023125"/>
    </source>
</evidence>
<dbReference type="Pfam" id="PF03466">
    <property type="entry name" value="LysR_substrate"/>
    <property type="match status" value="1"/>
</dbReference>
<proteinExistence type="inferred from homology"/>
<keyword evidence="3 6" id="KW-0238">DNA-binding</keyword>
<keyword evidence="4" id="KW-0804">Transcription</keyword>
<protein>
    <submittedName>
        <fullName evidence="6">DNA-binding transcriptional regulator, LysR family</fullName>
    </submittedName>
</protein>
<organism evidence="6 7">
    <name type="scientific">Amycolatopsis saalfeldensis</name>
    <dbReference type="NCBI Taxonomy" id="394193"/>
    <lineage>
        <taxon>Bacteria</taxon>
        <taxon>Bacillati</taxon>
        <taxon>Actinomycetota</taxon>
        <taxon>Actinomycetes</taxon>
        <taxon>Pseudonocardiales</taxon>
        <taxon>Pseudonocardiaceae</taxon>
        <taxon>Amycolatopsis</taxon>
    </lineage>
</organism>
<dbReference type="AlphaFoldDB" id="A0A1H8XD39"/>
<feature type="domain" description="HTH lysR-type" evidence="5">
    <location>
        <begin position="2"/>
        <end position="59"/>
    </location>
</feature>
<dbReference type="Proteomes" id="UP000198582">
    <property type="component" value="Unassembled WGS sequence"/>
</dbReference>
<gene>
    <name evidence="6" type="ORF">SAMN04489732_10774</name>
</gene>
<dbReference type="GO" id="GO:0003677">
    <property type="term" value="F:DNA binding"/>
    <property type="evidence" value="ECO:0007669"/>
    <property type="project" value="UniProtKB-KW"/>
</dbReference>
<dbReference type="Pfam" id="PF00126">
    <property type="entry name" value="HTH_1"/>
    <property type="match status" value="1"/>
</dbReference>
<dbReference type="RefSeq" id="WP_091618004.1">
    <property type="nucleotide sequence ID" value="NZ_FOEF01000007.1"/>
</dbReference>
<dbReference type="Gene3D" id="1.10.10.10">
    <property type="entry name" value="Winged helix-like DNA-binding domain superfamily/Winged helix DNA-binding domain"/>
    <property type="match status" value="1"/>
</dbReference>
<dbReference type="PANTHER" id="PTHR30346:SF29">
    <property type="entry name" value="LYSR SUBSTRATE-BINDING"/>
    <property type="match status" value="1"/>
</dbReference>
<dbReference type="SUPFAM" id="SSF53850">
    <property type="entry name" value="Periplasmic binding protein-like II"/>
    <property type="match status" value="1"/>
</dbReference>
<evidence type="ECO:0000313" key="7">
    <source>
        <dbReference type="Proteomes" id="UP000198582"/>
    </source>
</evidence>
<sequence length="306" mass="32643">MLDVRKLITLRAIAAEGSIAAAGRVLQYTRSAVSQQLTALESEAGTALVDRTGNHITLTPAGRNLVEHAERILVELRSAEASLSTEAEGFTGLLRVGVPFHEGPRIMSRALTEVRRRFSEMEIRLAATTDEAGADAVRRDQLDMVIVSRYGAARSRTTPGLREWVLGHDPLRLCVPADHPLANSRGCTMAQLRDEPWVVCPDSTLGRLTVSLCVTAGFEPRVTATVNDIGTAIGLVGVGWGITIAPELTPAGTEAKLARLPIDGLDTLRHNVVIVRDGDQLSPRIAAVIAAVRAVSELPSESGQGS</sequence>
<accession>A0A1H8XD39</accession>
<dbReference type="STRING" id="394193.SAMN04489732_10774"/>